<gene>
    <name evidence="1" type="ORF">AFUS01_LOCUS45855</name>
</gene>
<reference evidence="1" key="1">
    <citation type="submission" date="2021-06" db="EMBL/GenBank/DDBJ databases">
        <authorList>
            <person name="Hodson N. C."/>
            <person name="Mongue J. A."/>
            <person name="Jaron S. K."/>
        </authorList>
    </citation>
    <scope>NUCLEOTIDE SEQUENCE</scope>
</reference>
<protein>
    <submittedName>
        <fullName evidence="1">Uncharacterized protein</fullName>
    </submittedName>
</protein>
<keyword evidence="2" id="KW-1185">Reference proteome</keyword>
<organism evidence="1 2">
    <name type="scientific">Allacma fusca</name>
    <dbReference type="NCBI Taxonomy" id="39272"/>
    <lineage>
        <taxon>Eukaryota</taxon>
        <taxon>Metazoa</taxon>
        <taxon>Ecdysozoa</taxon>
        <taxon>Arthropoda</taxon>
        <taxon>Hexapoda</taxon>
        <taxon>Collembola</taxon>
        <taxon>Symphypleona</taxon>
        <taxon>Sminthuridae</taxon>
        <taxon>Allacma</taxon>
    </lineage>
</organism>
<name>A0A8J2Q6G9_9HEXA</name>
<dbReference type="AlphaFoldDB" id="A0A8J2Q6G9"/>
<evidence type="ECO:0000313" key="2">
    <source>
        <dbReference type="Proteomes" id="UP000708208"/>
    </source>
</evidence>
<dbReference type="EMBL" id="CAJVCH010571100">
    <property type="protein sequence ID" value="CAG7836626.1"/>
    <property type="molecule type" value="Genomic_DNA"/>
</dbReference>
<comment type="caution">
    <text evidence="1">The sequence shown here is derived from an EMBL/GenBank/DDBJ whole genome shotgun (WGS) entry which is preliminary data.</text>
</comment>
<dbReference type="Proteomes" id="UP000708208">
    <property type="component" value="Unassembled WGS sequence"/>
</dbReference>
<accession>A0A8J2Q6G9</accession>
<evidence type="ECO:0000313" key="1">
    <source>
        <dbReference type="EMBL" id="CAG7836626.1"/>
    </source>
</evidence>
<proteinExistence type="predicted"/>
<sequence length="116" mass="12721">MGGVGTVGSALTINLASDSFDLQTLLSQLGVVGVYETQYDHRVPIVLIHSSPGGTAVNTQNTTPLWRQSSLNGIGIRACHLELMKMNFRNNTDGTAVKEEKVVFIQLDSFEQWQQE</sequence>